<dbReference type="RefSeq" id="WP_143610461.1">
    <property type="nucleotide sequence ID" value="NZ_JARAKF010000001.1"/>
</dbReference>
<comment type="catalytic activity">
    <reaction evidence="7">
        <text>a secondary alcohol + NAD(+) = a ketone + NADH + H(+)</text>
        <dbReference type="Rhea" id="RHEA:10740"/>
        <dbReference type="ChEBI" id="CHEBI:15378"/>
        <dbReference type="ChEBI" id="CHEBI:17087"/>
        <dbReference type="ChEBI" id="CHEBI:35681"/>
        <dbReference type="ChEBI" id="CHEBI:57540"/>
        <dbReference type="ChEBI" id="CHEBI:57945"/>
        <dbReference type="EC" id="1.1.1.1"/>
    </reaction>
</comment>
<dbReference type="PROSITE" id="PS00059">
    <property type="entry name" value="ADH_ZINC"/>
    <property type="match status" value="1"/>
</dbReference>
<evidence type="ECO:0000256" key="8">
    <source>
        <dbReference type="ARBA" id="ARBA00049243"/>
    </source>
</evidence>
<dbReference type="InterPro" id="IPR013149">
    <property type="entry name" value="ADH-like_C"/>
</dbReference>
<dbReference type="Pfam" id="PF00107">
    <property type="entry name" value="ADH_zinc_N"/>
    <property type="match status" value="1"/>
</dbReference>
<evidence type="ECO:0000313" key="12">
    <source>
        <dbReference type="EMBL" id="MDU8991687.1"/>
    </source>
</evidence>
<evidence type="ECO:0000256" key="4">
    <source>
        <dbReference type="ARBA" id="ARBA00022723"/>
    </source>
</evidence>
<keyword evidence="5 9" id="KW-0862">Zinc</keyword>
<evidence type="ECO:0000256" key="5">
    <source>
        <dbReference type="ARBA" id="ARBA00022833"/>
    </source>
</evidence>
<gene>
    <name evidence="12" type="ORF">PU648_04680</name>
</gene>
<organism evidence="12 13">
    <name type="scientific">Streptomyces mirabilis</name>
    <dbReference type="NCBI Taxonomy" id="68239"/>
    <lineage>
        <taxon>Bacteria</taxon>
        <taxon>Bacillati</taxon>
        <taxon>Actinomycetota</taxon>
        <taxon>Actinomycetes</taxon>
        <taxon>Kitasatosporales</taxon>
        <taxon>Streptomycetaceae</taxon>
        <taxon>Streptomyces</taxon>
    </lineage>
</organism>
<dbReference type="SUPFAM" id="SSF51735">
    <property type="entry name" value="NAD(P)-binding Rossmann-fold domains"/>
    <property type="match status" value="1"/>
</dbReference>
<evidence type="ECO:0000256" key="3">
    <source>
        <dbReference type="ARBA" id="ARBA00013190"/>
    </source>
</evidence>
<evidence type="ECO:0000256" key="6">
    <source>
        <dbReference type="ARBA" id="ARBA00023002"/>
    </source>
</evidence>
<feature type="domain" description="Alcohol dehydrogenase-like N-terminal" evidence="11">
    <location>
        <begin position="31"/>
        <end position="148"/>
    </location>
</feature>
<evidence type="ECO:0000256" key="2">
    <source>
        <dbReference type="ARBA" id="ARBA00008072"/>
    </source>
</evidence>
<name>A0ABU3UCP3_9ACTN</name>
<dbReference type="PANTHER" id="PTHR42940">
    <property type="entry name" value="ALCOHOL DEHYDROGENASE 1-RELATED"/>
    <property type="match status" value="1"/>
</dbReference>
<dbReference type="EMBL" id="JARAKF010000001">
    <property type="protein sequence ID" value="MDU8991687.1"/>
    <property type="molecule type" value="Genomic_DNA"/>
</dbReference>
<evidence type="ECO:0000256" key="7">
    <source>
        <dbReference type="ARBA" id="ARBA00049164"/>
    </source>
</evidence>
<reference evidence="12 13" key="1">
    <citation type="submission" date="2023-02" db="EMBL/GenBank/DDBJ databases">
        <authorList>
            <person name="Maleckis M."/>
        </authorList>
    </citation>
    <scope>NUCLEOTIDE SEQUENCE [LARGE SCALE GENOMIC DNA]</scope>
    <source>
        <strain evidence="12 13">P8-A2</strain>
    </source>
</reference>
<dbReference type="CDD" id="cd05284">
    <property type="entry name" value="arabinose_DH_like"/>
    <property type="match status" value="1"/>
</dbReference>
<dbReference type="EC" id="1.1.1.1" evidence="3"/>
<dbReference type="Proteomes" id="UP001257627">
    <property type="component" value="Unassembled WGS sequence"/>
</dbReference>
<evidence type="ECO:0000256" key="1">
    <source>
        <dbReference type="ARBA" id="ARBA00001947"/>
    </source>
</evidence>
<dbReference type="InterPro" id="IPR002328">
    <property type="entry name" value="ADH_Zn_CS"/>
</dbReference>
<dbReference type="Gene3D" id="3.40.50.720">
    <property type="entry name" value="NAD(P)-binding Rossmann-like Domain"/>
    <property type="match status" value="1"/>
</dbReference>
<comment type="catalytic activity">
    <reaction evidence="8">
        <text>a primary alcohol + NAD(+) = an aldehyde + NADH + H(+)</text>
        <dbReference type="Rhea" id="RHEA:10736"/>
        <dbReference type="ChEBI" id="CHEBI:15378"/>
        <dbReference type="ChEBI" id="CHEBI:15734"/>
        <dbReference type="ChEBI" id="CHEBI:17478"/>
        <dbReference type="ChEBI" id="CHEBI:57540"/>
        <dbReference type="ChEBI" id="CHEBI:57945"/>
        <dbReference type="EC" id="1.1.1.1"/>
    </reaction>
</comment>
<evidence type="ECO:0000313" key="13">
    <source>
        <dbReference type="Proteomes" id="UP001257627"/>
    </source>
</evidence>
<comment type="similarity">
    <text evidence="2 9">Belongs to the zinc-containing alcohol dehydrogenase family.</text>
</comment>
<proteinExistence type="inferred from homology"/>
<dbReference type="PANTHER" id="PTHR42940:SF8">
    <property type="entry name" value="VACUOLAR PROTEIN SORTING-ASSOCIATED PROTEIN 11"/>
    <property type="match status" value="1"/>
</dbReference>
<sequence length="355" mass="36350">MSTGGTRAIRLTRWGGPPVLTEVARPTPRGEEVLVRVEAAGLCRSDLHVLDAAPNSLPYRTPFTLGHEVAGRVAARGPEAFGPAIGERVVVYGPWGCGRCARCSVGADNHCDARPALDAARAGTGAGLGRDGGMADHLLVPSGRLLVPVGELDPVQAAPLSDAGLTSYHAVAGVRPALGEGASAVVLGVGGLGHLAVRILRATTSAYVLAVDVREESLALAATCGAHFGTLLGPRTAEVLRRHVGGTGADAVLDFVGSRSSLELATGVLRAGGELAVVGSGGGELTVRKSGALPPGLRISLPFWGTRPELEEVVDLAREGVLTVETEQFPLSGALEAIDRLRSGDLRGRAVLVPD</sequence>
<evidence type="ECO:0000256" key="9">
    <source>
        <dbReference type="RuleBase" id="RU361277"/>
    </source>
</evidence>
<accession>A0ABU3UCP3</accession>
<dbReference type="Gene3D" id="3.90.180.10">
    <property type="entry name" value="Medium-chain alcohol dehydrogenases, catalytic domain"/>
    <property type="match status" value="1"/>
</dbReference>
<comment type="cofactor">
    <cofactor evidence="1 9">
        <name>Zn(2+)</name>
        <dbReference type="ChEBI" id="CHEBI:29105"/>
    </cofactor>
</comment>
<dbReference type="SUPFAM" id="SSF50129">
    <property type="entry name" value="GroES-like"/>
    <property type="match status" value="1"/>
</dbReference>
<keyword evidence="13" id="KW-1185">Reference proteome</keyword>
<keyword evidence="4 9" id="KW-0479">Metal-binding</keyword>
<evidence type="ECO:0000259" key="10">
    <source>
        <dbReference type="Pfam" id="PF00107"/>
    </source>
</evidence>
<dbReference type="InterPro" id="IPR036291">
    <property type="entry name" value="NAD(P)-bd_dom_sf"/>
</dbReference>
<dbReference type="Pfam" id="PF08240">
    <property type="entry name" value="ADH_N"/>
    <property type="match status" value="1"/>
</dbReference>
<dbReference type="InterPro" id="IPR011032">
    <property type="entry name" value="GroES-like_sf"/>
</dbReference>
<dbReference type="InterPro" id="IPR013154">
    <property type="entry name" value="ADH-like_N"/>
</dbReference>
<keyword evidence="6" id="KW-0560">Oxidoreductase</keyword>
<evidence type="ECO:0000259" key="11">
    <source>
        <dbReference type="Pfam" id="PF08240"/>
    </source>
</evidence>
<comment type="caution">
    <text evidence="12">The sequence shown here is derived from an EMBL/GenBank/DDBJ whole genome shotgun (WGS) entry which is preliminary data.</text>
</comment>
<protein>
    <recommendedName>
        <fullName evidence="3">alcohol dehydrogenase</fullName>
        <ecNumber evidence="3">1.1.1.1</ecNumber>
    </recommendedName>
</protein>
<feature type="domain" description="Alcohol dehydrogenase-like C-terminal" evidence="10">
    <location>
        <begin position="191"/>
        <end position="317"/>
    </location>
</feature>